<keyword evidence="4" id="KW-0285">Flavoprotein</keyword>
<dbReference type="InterPro" id="IPR003374">
    <property type="entry name" value="ApbE-like_sf"/>
</dbReference>
<keyword evidence="8" id="KW-0460">Magnesium</keyword>
<comment type="catalytic activity">
    <reaction evidence="10">
        <text>L-threonyl-[protein] + FAD = FMN-L-threonyl-[protein] + AMP + H(+)</text>
        <dbReference type="Rhea" id="RHEA:36847"/>
        <dbReference type="Rhea" id="RHEA-COMP:11060"/>
        <dbReference type="Rhea" id="RHEA-COMP:11061"/>
        <dbReference type="ChEBI" id="CHEBI:15378"/>
        <dbReference type="ChEBI" id="CHEBI:30013"/>
        <dbReference type="ChEBI" id="CHEBI:57692"/>
        <dbReference type="ChEBI" id="CHEBI:74257"/>
        <dbReference type="ChEBI" id="CHEBI:456215"/>
        <dbReference type="EC" id="2.7.1.180"/>
    </reaction>
</comment>
<evidence type="ECO:0000256" key="1">
    <source>
        <dbReference type="ARBA" id="ARBA00001946"/>
    </source>
</evidence>
<keyword evidence="5 11" id="KW-0808">Transferase</keyword>
<dbReference type="AlphaFoldDB" id="A0A6P2BQY1"/>
<dbReference type="EC" id="2.7.1.180" evidence="2"/>
<accession>A0A6P2BQY1</accession>
<dbReference type="GO" id="GO:0016740">
    <property type="term" value="F:transferase activity"/>
    <property type="evidence" value="ECO:0007669"/>
    <property type="project" value="UniProtKB-KW"/>
</dbReference>
<organism evidence="11 12">
    <name type="scientific">Trebonia kvetii</name>
    <dbReference type="NCBI Taxonomy" id="2480626"/>
    <lineage>
        <taxon>Bacteria</taxon>
        <taxon>Bacillati</taxon>
        <taxon>Actinomycetota</taxon>
        <taxon>Actinomycetes</taxon>
        <taxon>Streptosporangiales</taxon>
        <taxon>Treboniaceae</taxon>
        <taxon>Trebonia</taxon>
    </lineage>
</organism>
<sequence>MPASPAGQHTFNALGTFATLLVSDPAVLRDATEILTEELAAIDLACSRFRQDSELWRACSAGGRPVQVSPLFAVALDVALSAARLTDGDVDPTCGRSLAALGYDRDFAIVRQDTSPASLPPVAGGGWRAIRLDTDGGTVTVPDGVLLDLGATAKALAADRAAAAIAAATDAGVLVNLGGDISVAGPPPEGGWLVGVADDARFDTTTNSVRIKQSVLISDGGLATSSVLGRSWRRGGTIVHHIIAPRTGLPASSCWRTVTVAAESCVAANIAATAAIVRGEPAADWLRGLCLPARLVRQDGSVSTVAGWPADQAIAA</sequence>
<dbReference type="SUPFAM" id="SSF143631">
    <property type="entry name" value="ApbE-like"/>
    <property type="match status" value="1"/>
</dbReference>
<dbReference type="RefSeq" id="WP_145860093.1">
    <property type="nucleotide sequence ID" value="NZ_RPFW01000008.1"/>
</dbReference>
<keyword evidence="6" id="KW-0479">Metal-binding</keyword>
<evidence type="ECO:0000256" key="9">
    <source>
        <dbReference type="ARBA" id="ARBA00031306"/>
    </source>
</evidence>
<keyword evidence="12" id="KW-1185">Reference proteome</keyword>
<evidence type="ECO:0000256" key="5">
    <source>
        <dbReference type="ARBA" id="ARBA00022679"/>
    </source>
</evidence>
<evidence type="ECO:0000313" key="11">
    <source>
        <dbReference type="EMBL" id="TVZ00565.1"/>
    </source>
</evidence>
<dbReference type="Pfam" id="PF02424">
    <property type="entry name" value="ApbE"/>
    <property type="match status" value="1"/>
</dbReference>
<dbReference type="PANTHER" id="PTHR30040:SF2">
    <property type="entry name" value="FAD:PROTEIN FMN TRANSFERASE"/>
    <property type="match status" value="1"/>
</dbReference>
<dbReference type="EMBL" id="RPFW01000008">
    <property type="protein sequence ID" value="TVZ00565.1"/>
    <property type="molecule type" value="Genomic_DNA"/>
</dbReference>
<dbReference type="GO" id="GO:0046872">
    <property type="term" value="F:metal ion binding"/>
    <property type="evidence" value="ECO:0007669"/>
    <property type="project" value="UniProtKB-KW"/>
</dbReference>
<comment type="caution">
    <text evidence="11">The sequence shown here is derived from an EMBL/GenBank/DDBJ whole genome shotgun (WGS) entry which is preliminary data.</text>
</comment>
<evidence type="ECO:0000256" key="7">
    <source>
        <dbReference type="ARBA" id="ARBA00022827"/>
    </source>
</evidence>
<dbReference type="Gene3D" id="3.10.520.10">
    <property type="entry name" value="ApbE-like domains"/>
    <property type="match status" value="1"/>
</dbReference>
<evidence type="ECO:0000256" key="6">
    <source>
        <dbReference type="ARBA" id="ARBA00022723"/>
    </source>
</evidence>
<keyword evidence="7" id="KW-0274">FAD</keyword>
<comment type="cofactor">
    <cofactor evidence="1">
        <name>Mg(2+)</name>
        <dbReference type="ChEBI" id="CHEBI:18420"/>
    </cofactor>
</comment>
<gene>
    <name evidence="11" type="ORF">EAS64_34820</name>
</gene>
<dbReference type="Proteomes" id="UP000460272">
    <property type="component" value="Unassembled WGS sequence"/>
</dbReference>
<dbReference type="InterPro" id="IPR024932">
    <property type="entry name" value="ApbE"/>
</dbReference>
<evidence type="ECO:0000256" key="3">
    <source>
        <dbReference type="ARBA" id="ARBA00016337"/>
    </source>
</evidence>
<evidence type="ECO:0000313" key="12">
    <source>
        <dbReference type="Proteomes" id="UP000460272"/>
    </source>
</evidence>
<evidence type="ECO:0000256" key="10">
    <source>
        <dbReference type="ARBA" id="ARBA00048540"/>
    </source>
</evidence>
<evidence type="ECO:0000256" key="2">
    <source>
        <dbReference type="ARBA" id="ARBA00011955"/>
    </source>
</evidence>
<name>A0A6P2BQY1_9ACTN</name>
<proteinExistence type="predicted"/>
<protein>
    <recommendedName>
        <fullName evidence="3">FAD:protein FMN transferase</fullName>
        <ecNumber evidence="2">2.7.1.180</ecNumber>
    </recommendedName>
    <alternativeName>
        <fullName evidence="9">Flavin transferase</fullName>
    </alternativeName>
</protein>
<evidence type="ECO:0000256" key="8">
    <source>
        <dbReference type="ARBA" id="ARBA00022842"/>
    </source>
</evidence>
<reference evidence="11 12" key="1">
    <citation type="submission" date="2018-11" db="EMBL/GenBank/DDBJ databases">
        <title>Trebonia kvetii gen.nov., sp.nov., a novel acidophilic actinobacterium, and proposal of the new actinobacterial family Treboniaceae fam. nov.</title>
        <authorList>
            <person name="Rapoport D."/>
            <person name="Sagova-Mareckova M."/>
            <person name="Sedlacek I."/>
            <person name="Provaznik J."/>
            <person name="Kralova S."/>
            <person name="Pavlinic D."/>
            <person name="Benes V."/>
            <person name="Kopecky J."/>
        </authorList>
    </citation>
    <scope>NUCLEOTIDE SEQUENCE [LARGE SCALE GENOMIC DNA]</scope>
    <source>
        <strain evidence="11 12">15Tr583</strain>
    </source>
</reference>
<dbReference type="OrthoDB" id="9778595at2"/>
<dbReference type="PANTHER" id="PTHR30040">
    <property type="entry name" value="THIAMINE BIOSYNTHESIS LIPOPROTEIN APBE"/>
    <property type="match status" value="1"/>
</dbReference>
<evidence type="ECO:0000256" key="4">
    <source>
        <dbReference type="ARBA" id="ARBA00022630"/>
    </source>
</evidence>